<proteinExistence type="predicted"/>
<feature type="region of interest" description="Disordered" evidence="1">
    <location>
        <begin position="1"/>
        <end position="103"/>
    </location>
</feature>
<protein>
    <submittedName>
        <fullName evidence="2">Yrb1p</fullName>
    </submittedName>
</protein>
<dbReference type="AlphaFoldDB" id="A0A167CVQ0"/>
<name>A0A167CVQ0_9ASCO</name>
<feature type="compositionally biased region" description="Polar residues" evidence="1">
    <location>
        <begin position="45"/>
        <end position="61"/>
    </location>
</feature>
<sequence length="125" mass="13646">MSEEIKKTVEDKVEAVKEAVAPKTEEPVTKTEEDKKDGAAPASIFGSSFKPTTTGATTNVFSMFGGAKPAADAESKTSADSDKKKDEEDEDEAPESPDVHFEPVIKMEKVEVKTNEEEEEVVYKM</sequence>
<dbReference type="Proteomes" id="UP000189580">
    <property type="component" value="Chromosome a"/>
</dbReference>
<keyword evidence="3" id="KW-1185">Reference proteome</keyword>
<dbReference type="InterPro" id="IPR011993">
    <property type="entry name" value="PH-like_dom_sf"/>
</dbReference>
<feature type="compositionally biased region" description="Basic and acidic residues" evidence="1">
    <location>
        <begin position="23"/>
        <end position="38"/>
    </location>
</feature>
<evidence type="ECO:0000256" key="1">
    <source>
        <dbReference type="SAM" id="MobiDB-lite"/>
    </source>
</evidence>
<dbReference type="RefSeq" id="XP_018734638.1">
    <property type="nucleotide sequence ID" value="XM_018881033.1"/>
</dbReference>
<accession>A0A167CVQ0</accession>
<dbReference type="EMBL" id="CP014501">
    <property type="protein sequence ID" value="ANB12161.1"/>
    <property type="molecule type" value="Genomic_DNA"/>
</dbReference>
<feature type="compositionally biased region" description="Basic and acidic residues" evidence="1">
    <location>
        <begin position="71"/>
        <end position="86"/>
    </location>
</feature>
<gene>
    <name evidence="2" type="primary">YRB1</name>
    <name evidence="2" type="ORF">AWJ20_399</name>
</gene>
<evidence type="ECO:0000313" key="2">
    <source>
        <dbReference type="EMBL" id="ANB12161.1"/>
    </source>
</evidence>
<dbReference type="Gene3D" id="2.30.29.30">
    <property type="entry name" value="Pleckstrin-homology domain (PH domain)/Phosphotyrosine-binding domain (PTB)"/>
    <property type="match status" value="1"/>
</dbReference>
<dbReference type="KEGG" id="slb:AWJ20_399"/>
<feature type="compositionally biased region" description="Basic and acidic residues" evidence="1">
    <location>
        <begin position="1"/>
        <end position="17"/>
    </location>
</feature>
<organism evidence="2 3">
    <name type="scientific">Sugiyamaella lignohabitans</name>
    <dbReference type="NCBI Taxonomy" id="796027"/>
    <lineage>
        <taxon>Eukaryota</taxon>
        <taxon>Fungi</taxon>
        <taxon>Dikarya</taxon>
        <taxon>Ascomycota</taxon>
        <taxon>Saccharomycotina</taxon>
        <taxon>Dipodascomycetes</taxon>
        <taxon>Dipodascales</taxon>
        <taxon>Trichomonascaceae</taxon>
        <taxon>Sugiyamaella</taxon>
    </lineage>
</organism>
<dbReference type="GeneID" id="30036071"/>
<reference evidence="2 3" key="1">
    <citation type="submission" date="2016-02" db="EMBL/GenBank/DDBJ databases">
        <title>Complete genome sequence and transcriptome regulation of the pentose utilising yeast Sugiyamaella lignohabitans.</title>
        <authorList>
            <person name="Bellasio M."/>
            <person name="Peymann A."/>
            <person name="Valli M."/>
            <person name="Sipitzky M."/>
            <person name="Graf A."/>
            <person name="Sauer M."/>
            <person name="Marx H."/>
            <person name="Mattanovich D."/>
        </authorList>
    </citation>
    <scope>NUCLEOTIDE SEQUENCE [LARGE SCALE GENOMIC DNA]</scope>
    <source>
        <strain evidence="2 3">CBS 10342</strain>
    </source>
</reference>
<evidence type="ECO:0000313" key="3">
    <source>
        <dbReference type="Proteomes" id="UP000189580"/>
    </source>
</evidence>